<dbReference type="PANTHER" id="PTHR13847:SF287">
    <property type="entry name" value="FAD-DEPENDENT OXIDOREDUCTASE DOMAIN-CONTAINING PROTEIN 1"/>
    <property type="match status" value="1"/>
</dbReference>
<evidence type="ECO:0000313" key="4">
    <source>
        <dbReference type="Proteomes" id="UP000002008"/>
    </source>
</evidence>
<dbReference type="AlphaFoldDB" id="A9WDD8"/>
<reference evidence="4" key="1">
    <citation type="journal article" date="2011" name="BMC Genomics">
        <title>Complete genome sequence of the filamentous anoxygenic phototrophic bacterium Chloroflexus aurantiacus.</title>
        <authorList>
            <person name="Tang K.H."/>
            <person name="Barry K."/>
            <person name="Chertkov O."/>
            <person name="Dalin E."/>
            <person name="Han C.S."/>
            <person name="Hauser L.J."/>
            <person name="Honchak B.M."/>
            <person name="Karbach L.E."/>
            <person name="Land M.L."/>
            <person name="Lapidus A."/>
            <person name="Larimer F.W."/>
            <person name="Mikhailova N."/>
            <person name="Pitluck S."/>
            <person name="Pierson B.K."/>
            <person name="Blankenship R.E."/>
        </authorList>
    </citation>
    <scope>NUCLEOTIDE SEQUENCE [LARGE SCALE GENOMIC DNA]</scope>
    <source>
        <strain evidence="4">ATCC 29366 / DSM 635 / J-10-fl</strain>
    </source>
</reference>
<proteinExistence type="predicted"/>
<dbReference type="InParanoid" id="A9WDD8"/>
<keyword evidence="1" id="KW-0560">Oxidoreductase</keyword>
<dbReference type="InterPro" id="IPR006076">
    <property type="entry name" value="FAD-dep_OxRdtase"/>
</dbReference>
<dbReference type="HOGENOM" id="CLU_047801_0_0_0"/>
<dbReference type="Proteomes" id="UP000002008">
    <property type="component" value="Chromosome"/>
</dbReference>
<evidence type="ECO:0000313" key="3">
    <source>
        <dbReference type="EMBL" id="ABY37057.1"/>
    </source>
</evidence>
<dbReference type="EnsemblBacteria" id="ABY37057">
    <property type="protein sequence ID" value="ABY37057"/>
    <property type="gene ID" value="Caur_3880"/>
</dbReference>
<keyword evidence="4" id="KW-1185">Reference proteome</keyword>
<dbReference type="STRING" id="324602.Caur_3880"/>
<organism evidence="3 4">
    <name type="scientific">Chloroflexus aurantiacus (strain ATCC 29366 / DSM 635 / J-10-fl)</name>
    <dbReference type="NCBI Taxonomy" id="324602"/>
    <lineage>
        <taxon>Bacteria</taxon>
        <taxon>Bacillati</taxon>
        <taxon>Chloroflexota</taxon>
        <taxon>Chloroflexia</taxon>
        <taxon>Chloroflexales</taxon>
        <taxon>Chloroflexineae</taxon>
        <taxon>Chloroflexaceae</taxon>
        <taxon>Chloroflexus</taxon>
    </lineage>
</organism>
<accession>A9WDD8</accession>
<dbReference type="KEGG" id="cau:Caur_3880"/>
<dbReference type="Gene3D" id="3.30.9.10">
    <property type="entry name" value="D-Amino Acid Oxidase, subunit A, domain 2"/>
    <property type="match status" value="1"/>
</dbReference>
<dbReference type="RefSeq" id="WP_012259710.1">
    <property type="nucleotide sequence ID" value="NC_010175.1"/>
</dbReference>
<dbReference type="PANTHER" id="PTHR13847">
    <property type="entry name" value="SARCOSINE DEHYDROGENASE-RELATED"/>
    <property type="match status" value="1"/>
</dbReference>
<gene>
    <name evidence="3" type="ordered locus">Caur_3880</name>
</gene>
<sequence>MPPSIVICGAGIAGVAVAHQLAVIHGWRDVVLVEAGDPLALTSDKSTECYRNWWPDRAMVALMNRSIERLEALALGSANRIRLNRRGYLYATADPQRAAQWRSQANQATVHGVGPLRIHERTDADYQPTLSHDWREAPDGVDLLLDPDLIRRHFPALTPATVAVLHVRRCGWLSAQQLGALLLEEARAAGVTVIRGQVTAVQQTGGRVSGVQIATPAGTQAIATARFVNAAGPHLAAVGDLLEVDLPVHNQLHLKAAFADPLGVVPRHAPLLIWGDPIDLGWSEAEQADLRADPETAWLTELLPPGVHCRPEGEGGSQQVLLLWDYHPHDRHNRTAQFPVPLDDSFFEIALRGMSVMLPGLRTYLERLPRAYLDGGYYTSTPENRPLIGPLPVEGAFVIGALAGYGIMAALAAAELLAAHIIGEPLPDYAAAFHPNRYADPAYQRQLAYHSDSGQL</sequence>
<evidence type="ECO:0000256" key="1">
    <source>
        <dbReference type="ARBA" id="ARBA00023002"/>
    </source>
</evidence>
<dbReference type="InterPro" id="IPR036188">
    <property type="entry name" value="FAD/NAD-bd_sf"/>
</dbReference>
<dbReference type="EMBL" id="CP000909">
    <property type="protein sequence ID" value="ABY37057.1"/>
    <property type="molecule type" value="Genomic_DNA"/>
</dbReference>
<dbReference type="Pfam" id="PF01266">
    <property type="entry name" value="DAO"/>
    <property type="match status" value="1"/>
</dbReference>
<feature type="domain" description="FAD dependent oxidoreductase" evidence="2">
    <location>
        <begin position="5"/>
        <end position="419"/>
    </location>
</feature>
<evidence type="ECO:0000259" key="2">
    <source>
        <dbReference type="Pfam" id="PF01266"/>
    </source>
</evidence>
<dbReference type="PATRIC" id="fig|324602.8.peg.4354"/>
<dbReference type="eggNOG" id="COG0665">
    <property type="taxonomic scope" value="Bacteria"/>
</dbReference>
<protein>
    <submittedName>
        <fullName evidence="3">FAD dependent oxidoreductase</fullName>
    </submittedName>
</protein>
<dbReference type="Gene3D" id="3.50.50.60">
    <property type="entry name" value="FAD/NAD(P)-binding domain"/>
    <property type="match status" value="1"/>
</dbReference>
<name>A9WDD8_CHLAA</name>
<dbReference type="GO" id="GO:0016491">
    <property type="term" value="F:oxidoreductase activity"/>
    <property type="evidence" value="ECO:0007669"/>
    <property type="project" value="UniProtKB-KW"/>
</dbReference>
<dbReference type="GO" id="GO:0005737">
    <property type="term" value="C:cytoplasm"/>
    <property type="evidence" value="ECO:0000318"/>
    <property type="project" value="GO_Central"/>
</dbReference>
<dbReference type="SUPFAM" id="SSF51905">
    <property type="entry name" value="FAD/NAD(P)-binding domain"/>
    <property type="match status" value="1"/>
</dbReference>